<reference evidence="1 2" key="1">
    <citation type="submission" date="2019-09" db="EMBL/GenBank/DDBJ databases">
        <title>Genomes of Cryomorphaceae.</title>
        <authorList>
            <person name="Bowman J.P."/>
        </authorList>
    </citation>
    <scope>NUCLEOTIDE SEQUENCE [LARGE SCALE GENOMIC DNA]</scope>
    <source>
        <strain evidence="1 2">KCTC 52047</strain>
    </source>
</reference>
<dbReference type="AlphaFoldDB" id="A0A6N6M5W0"/>
<dbReference type="InterPro" id="IPR012340">
    <property type="entry name" value="NA-bd_OB-fold"/>
</dbReference>
<organism evidence="1 2">
    <name type="scientific">Salibacter halophilus</name>
    <dbReference type="NCBI Taxonomy" id="1803916"/>
    <lineage>
        <taxon>Bacteria</taxon>
        <taxon>Pseudomonadati</taxon>
        <taxon>Bacteroidota</taxon>
        <taxon>Flavobacteriia</taxon>
        <taxon>Flavobacteriales</taxon>
        <taxon>Salibacteraceae</taxon>
        <taxon>Salibacter</taxon>
    </lineage>
</organism>
<dbReference type="EMBL" id="WACR01000007">
    <property type="protein sequence ID" value="KAB1063690.1"/>
    <property type="molecule type" value="Genomic_DNA"/>
</dbReference>
<dbReference type="Gene3D" id="2.40.50.140">
    <property type="entry name" value="Nucleic acid-binding proteins"/>
    <property type="match status" value="1"/>
</dbReference>
<proteinExistence type="predicted"/>
<dbReference type="Proteomes" id="UP000435357">
    <property type="component" value="Unassembled WGS sequence"/>
</dbReference>
<comment type="caution">
    <text evidence="1">The sequence shown here is derived from an EMBL/GenBank/DDBJ whole genome shotgun (WGS) entry which is preliminary data.</text>
</comment>
<sequence length="68" mass="7665">MIGKCKKIDRESGIGYIENENGFIYGFDLDDPSNKSIKTNDTVEFDPVQIAYTNDKMATEIKVIDVES</sequence>
<evidence type="ECO:0000313" key="1">
    <source>
        <dbReference type="EMBL" id="KAB1063690.1"/>
    </source>
</evidence>
<evidence type="ECO:0000313" key="2">
    <source>
        <dbReference type="Proteomes" id="UP000435357"/>
    </source>
</evidence>
<gene>
    <name evidence="1" type="ORF">F3059_08975</name>
</gene>
<name>A0A6N6M5W0_9FLAO</name>
<evidence type="ECO:0008006" key="3">
    <source>
        <dbReference type="Google" id="ProtNLM"/>
    </source>
</evidence>
<protein>
    <recommendedName>
        <fullName evidence="3">Cold shock domain-containing protein</fullName>
    </recommendedName>
</protein>
<accession>A0A6N6M5W0</accession>
<dbReference type="RefSeq" id="WP_151168392.1">
    <property type="nucleotide sequence ID" value="NZ_WACR01000007.1"/>
</dbReference>
<keyword evidence="2" id="KW-1185">Reference proteome</keyword>